<evidence type="ECO:0000313" key="9">
    <source>
        <dbReference type="Proteomes" id="UP000679008"/>
    </source>
</evidence>
<feature type="transmembrane region" description="Helical" evidence="6">
    <location>
        <begin position="47"/>
        <end position="68"/>
    </location>
</feature>
<feature type="transmembrane region" description="Helical" evidence="6">
    <location>
        <begin position="417"/>
        <end position="435"/>
    </location>
</feature>
<dbReference type="InterPro" id="IPR036259">
    <property type="entry name" value="MFS_trans_sf"/>
</dbReference>
<feature type="transmembrane region" description="Helical" evidence="6">
    <location>
        <begin position="317"/>
        <end position="339"/>
    </location>
</feature>
<comment type="caution">
    <text evidence="8">The sequence shown here is derived from an EMBL/GenBank/DDBJ whole genome shotgun (WGS) entry which is preliminary data.</text>
</comment>
<feature type="transmembrane region" description="Helical" evidence="6">
    <location>
        <begin position="447"/>
        <end position="473"/>
    </location>
</feature>
<feature type="transmembrane region" description="Helical" evidence="6">
    <location>
        <begin position="385"/>
        <end position="405"/>
    </location>
</feature>
<feature type="transmembrane region" description="Helical" evidence="6">
    <location>
        <begin position="140"/>
        <end position="161"/>
    </location>
</feature>
<dbReference type="Gene3D" id="1.20.1250.20">
    <property type="entry name" value="MFS general substrate transporter like domains"/>
    <property type="match status" value="2"/>
</dbReference>
<feature type="transmembrane region" description="Helical" evidence="6">
    <location>
        <begin position="7"/>
        <end position="27"/>
    </location>
</feature>
<feature type="transmembrane region" description="Helical" evidence="6">
    <location>
        <begin position="264"/>
        <end position="285"/>
    </location>
</feature>
<evidence type="ECO:0000256" key="5">
    <source>
        <dbReference type="ARBA" id="ARBA00023136"/>
    </source>
</evidence>
<dbReference type="InterPro" id="IPR020846">
    <property type="entry name" value="MFS_dom"/>
</dbReference>
<name>A0ABS5D797_9FLAO</name>
<keyword evidence="5 6" id="KW-0472">Membrane</keyword>
<evidence type="ECO:0000256" key="2">
    <source>
        <dbReference type="ARBA" id="ARBA00022448"/>
    </source>
</evidence>
<feature type="transmembrane region" description="Helical" evidence="6">
    <location>
        <begin position="359"/>
        <end position="378"/>
    </location>
</feature>
<proteinExistence type="predicted"/>
<dbReference type="SUPFAM" id="SSF103473">
    <property type="entry name" value="MFS general substrate transporter"/>
    <property type="match status" value="1"/>
</dbReference>
<dbReference type="InterPro" id="IPR011701">
    <property type="entry name" value="MFS"/>
</dbReference>
<feature type="transmembrane region" description="Helical" evidence="6">
    <location>
        <begin position="181"/>
        <end position="199"/>
    </location>
</feature>
<evidence type="ECO:0000256" key="6">
    <source>
        <dbReference type="SAM" id="Phobius"/>
    </source>
</evidence>
<organism evidence="8 9">
    <name type="scientific">Flavobacterium erciyesense</name>
    <dbReference type="NCBI Taxonomy" id="2825842"/>
    <lineage>
        <taxon>Bacteria</taxon>
        <taxon>Pseudomonadati</taxon>
        <taxon>Bacteroidota</taxon>
        <taxon>Flavobacteriia</taxon>
        <taxon>Flavobacteriales</taxon>
        <taxon>Flavobacteriaceae</taxon>
        <taxon>Flavobacterium</taxon>
    </lineage>
</organism>
<sequence length="509" mass="56554">MEKRRLSFWQIWNMSFGFLGIQMGFALQNSNVSRIFQTLGANIDDIPILWVAAPMTGLIIQPIIGYFSDKTWTKLGRRKPYFLAGAILASGALFIMPNSPLLWFAAGMLWIMDASINVSMEPFRAFVGDNLPDSQRTTGFAMQSFFIGIGAYFASKLPLIFTHFGVSNTAPLGVIPDSVKYSFYLGGIAFLLTVLWTVLTSKEYSPAELEAFENHNKETYQKETHSKEWFLANGKSHLSKGLLFLVVSAVFSFAIYNYDLKKDLYVLSIGLIGLGGIAMLISGLLQKANNTENGFVTIMNDFQFMPKIMKQLAWVQFFSWFALFSMWIYTTLAVTQHIYKTTDTTSEAYNIGANQVGEMFANYNLIAAIAAFLLPILAKYTSRKFTHFVALVCGGLGLISVYFISEPTVFTMEWLPMIGVGIAWASILSIPYAMLSGSLPSSKMGYYMGVFNFFIVIPQLVAASILGFLVSQFFNSEPIYALLIGGASMILAGLIALTINDKSKINLNE</sequence>
<accession>A0ABS5D797</accession>
<dbReference type="PROSITE" id="PS50850">
    <property type="entry name" value="MFS"/>
    <property type="match status" value="1"/>
</dbReference>
<keyword evidence="3 6" id="KW-0812">Transmembrane</keyword>
<evidence type="ECO:0000256" key="4">
    <source>
        <dbReference type="ARBA" id="ARBA00022989"/>
    </source>
</evidence>
<evidence type="ECO:0000259" key="7">
    <source>
        <dbReference type="PROSITE" id="PS50850"/>
    </source>
</evidence>
<evidence type="ECO:0000256" key="1">
    <source>
        <dbReference type="ARBA" id="ARBA00004141"/>
    </source>
</evidence>
<feature type="transmembrane region" description="Helical" evidence="6">
    <location>
        <begin position="102"/>
        <end position="120"/>
    </location>
</feature>
<keyword evidence="9" id="KW-1185">Reference proteome</keyword>
<evidence type="ECO:0000256" key="3">
    <source>
        <dbReference type="ARBA" id="ARBA00022692"/>
    </source>
</evidence>
<feature type="domain" description="Major facilitator superfamily (MFS) profile" evidence="7">
    <location>
        <begin position="315"/>
        <end position="509"/>
    </location>
</feature>
<dbReference type="Proteomes" id="UP000679008">
    <property type="component" value="Unassembled WGS sequence"/>
</dbReference>
<dbReference type="RefSeq" id="WP_210791635.1">
    <property type="nucleotide sequence ID" value="NZ_JAGPXB010000018.1"/>
</dbReference>
<protein>
    <submittedName>
        <fullName evidence="8">MFS transporter</fullName>
    </submittedName>
</protein>
<feature type="transmembrane region" description="Helical" evidence="6">
    <location>
        <begin position="80"/>
        <end position="96"/>
    </location>
</feature>
<feature type="transmembrane region" description="Helical" evidence="6">
    <location>
        <begin position="241"/>
        <end position="258"/>
    </location>
</feature>
<dbReference type="PANTHER" id="PTHR19432:SF35">
    <property type="entry name" value="SOLUTE CARRIER FAMILY 45 MEMBER 3 ISOFORM X1"/>
    <property type="match status" value="1"/>
</dbReference>
<keyword evidence="2" id="KW-0813">Transport</keyword>
<dbReference type="Pfam" id="PF07690">
    <property type="entry name" value="MFS_1"/>
    <property type="match status" value="1"/>
</dbReference>
<dbReference type="PANTHER" id="PTHR19432">
    <property type="entry name" value="SUGAR TRANSPORTER"/>
    <property type="match status" value="1"/>
</dbReference>
<dbReference type="EMBL" id="JAGPXB010000018">
    <property type="protein sequence ID" value="MBQ0909867.1"/>
    <property type="molecule type" value="Genomic_DNA"/>
</dbReference>
<keyword evidence="4 6" id="KW-1133">Transmembrane helix</keyword>
<feature type="transmembrane region" description="Helical" evidence="6">
    <location>
        <begin position="479"/>
        <end position="499"/>
    </location>
</feature>
<evidence type="ECO:0000313" key="8">
    <source>
        <dbReference type="EMBL" id="MBQ0909867.1"/>
    </source>
</evidence>
<reference evidence="8 9" key="1">
    <citation type="submission" date="2021-04" db="EMBL/GenBank/DDBJ databases">
        <title>Description of novel Flavobacterium sp. F-328.</title>
        <authorList>
            <person name="Saticioglu I.B."/>
        </authorList>
    </citation>
    <scope>NUCLEOTIDE SEQUENCE [LARGE SCALE GENOMIC DNA]</scope>
    <source>
        <strain evidence="8 9">F-328</strain>
    </source>
</reference>
<gene>
    <name evidence="8" type="ORF">KBJ98_14230</name>
</gene>
<comment type="subcellular location">
    <subcellularLocation>
        <location evidence="1">Membrane</location>
        <topology evidence="1">Multi-pass membrane protein</topology>
    </subcellularLocation>
</comment>